<proteinExistence type="predicted"/>
<feature type="compositionally biased region" description="Polar residues" evidence="1">
    <location>
        <begin position="1"/>
        <end position="13"/>
    </location>
</feature>
<dbReference type="EMBL" id="AGNL01007400">
    <property type="protein sequence ID" value="EJK71323.1"/>
    <property type="molecule type" value="Genomic_DNA"/>
</dbReference>
<sequence length="170" mass="19035">MRLRQQLPTTYTIINHPPTDTKTKSDHGNSTNSPNARAASLFDYSRTVLASSQSSSPARVRSASPHQQQAATVRNLPTVTPTFPSSRDTTMQTYLINMTEIDRRICRKREEECEVEERRRRGAHDEEYAGLGIATGTRGDSLREPDDVRAMPTGMTTGRLVVFEECPLLL</sequence>
<feature type="region of interest" description="Disordered" evidence="1">
    <location>
        <begin position="1"/>
        <end position="36"/>
    </location>
</feature>
<dbReference type="AlphaFoldDB" id="K0SY19"/>
<gene>
    <name evidence="2" type="ORF">THAOC_07256</name>
</gene>
<evidence type="ECO:0000313" key="2">
    <source>
        <dbReference type="EMBL" id="EJK71323.1"/>
    </source>
</evidence>
<name>K0SY19_THAOC</name>
<accession>K0SY19</accession>
<dbReference type="Proteomes" id="UP000266841">
    <property type="component" value="Unassembled WGS sequence"/>
</dbReference>
<organism evidence="2 3">
    <name type="scientific">Thalassiosira oceanica</name>
    <name type="common">Marine diatom</name>
    <dbReference type="NCBI Taxonomy" id="159749"/>
    <lineage>
        <taxon>Eukaryota</taxon>
        <taxon>Sar</taxon>
        <taxon>Stramenopiles</taxon>
        <taxon>Ochrophyta</taxon>
        <taxon>Bacillariophyta</taxon>
        <taxon>Coscinodiscophyceae</taxon>
        <taxon>Thalassiosirophycidae</taxon>
        <taxon>Thalassiosirales</taxon>
        <taxon>Thalassiosiraceae</taxon>
        <taxon>Thalassiosira</taxon>
    </lineage>
</organism>
<protein>
    <submittedName>
        <fullName evidence="2">Uncharacterized protein</fullName>
    </submittedName>
</protein>
<reference evidence="2 3" key="1">
    <citation type="journal article" date="2012" name="Genome Biol.">
        <title>Genome and low-iron response of an oceanic diatom adapted to chronic iron limitation.</title>
        <authorList>
            <person name="Lommer M."/>
            <person name="Specht M."/>
            <person name="Roy A.S."/>
            <person name="Kraemer L."/>
            <person name="Andreson R."/>
            <person name="Gutowska M.A."/>
            <person name="Wolf J."/>
            <person name="Bergner S.V."/>
            <person name="Schilhabel M.B."/>
            <person name="Klostermeier U.C."/>
            <person name="Beiko R.G."/>
            <person name="Rosenstiel P."/>
            <person name="Hippler M."/>
            <person name="Laroche J."/>
        </authorList>
    </citation>
    <scope>NUCLEOTIDE SEQUENCE [LARGE SCALE GENOMIC DNA]</scope>
    <source>
        <strain evidence="2 3">CCMP1005</strain>
    </source>
</reference>
<keyword evidence="3" id="KW-1185">Reference proteome</keyword>
<evidence type="ECO:0000313" key="3">
    <source>
        <dbReference type="Proteomes" id="UP000266841"/>
    </source>
</evidence>
<comment type="caution">
    <text evidence="2">The sequence shown here is derived from an EMBL/GenBank/DDBJ whole genome shotgun (WGS) entry which is preliminary data.</text>
</comment>
<evidence type="ECO:0000256" key="1">
    <source>
        <dbReference type="SAM" id="MobiDB-lite"/>
    </source>
</evidence>